<dbReference type="GO" id="GO:0006508">
    <property type="term" value="P:proteolysis"/>
    <property type="evidence" value="ECO:0007669"/>
    <property type="project" value="InterPro"/>
</dbReference>
<evidence type="ECO:0000256" key="1">
    <source>
        <dbReference type="ARBA" id="ARBA00010088"/>
    </source>
</evidence>
<dbReference type="NCBIfam" id="TIGR01250">
    <property type="entry name" value="pro_imino_pep_2"/>
    <property type="match status" value="1"/>
</dbReference>
<proteinExistence type="inferred from homology"/>
<evidence type="ECO:0000313" key="4">
    <source>
        <dbReference type="EMBL" id="KAF2161001.1"/>
    </source>
</evidence>
<organism evidence="4 5">
    <name type="scientific">Zasmidium cellare ATCC 36951</name>
    <dbReference type="NCBI Taxonomy" id="1080233"/>
    <lineage>
        <taxon>Eukaryota</taxon>
        <taxon>Fungi</taxon>
        <taxon>Dikarya</taxon>
        <taxon>Ascomycota</taxon>
        <taxon>Pezizomycotina</taxon>
        <taxon>Dothideomycetes</taxon>
        <taxon>Dothideomycetidae</taxon>
        <taxon>Mycosphaerellales</taxon>
        <taxon>Mycosphaerellaceae</taxon>
        <taxon>Zasmidium</taxon>
    </lineage>
</organism>
<evidence type="ECO:0000256" key="2">
    <source>
        <dbReference type="ARBA" id="ARBA00022801"/>
    </source>
</evidence>
<protein>
    <recommendedName>
        <fullName evidence="3">AB hydrolase-1 domain-containing protein</fullName>
    </recommendedName>
</protein>
<dbReference type="PRINTS" id="PR00793">
    <property type="entry name" value="PROAMNOPTASE"/>
</dbReference>
<evidence type="ECO:0000313" key="5">
    <source>
        <dbReference type="Proteomes" id="UP000799537"/>
    </source>
</evidence>
<sequence>MAEEQFIEGKASFDIPSIDHTCETYYKVYGDVRQGAPPIIVVHGGPGSGHNYLLAFRKLWDRYKLPVIFYDGIGSAKSTHLRYKKYDKGFWTIELFVEQLESLIAHLHLDNDQGTGYYLLGHSVGGIISSSFAARRPQGLKKLVLANAPGSVDLHMYGMELWAKELPEETQRAFAEASRTRDWKAQGYVDALTLLNKNYWCRADPHPPELEQTAKNHADDETVTETMYGRAPHELVGSLKGWNHFAELPKINVPTLLYNGEWDIERDEVVAPYVGHVPGIRKVTVERASHMSHLDNDDCLNRVLELVGSFFVEG</sequence>
<keyword evidence="2" id="KW-0378">Hydrolase</keyword>
<accession>A0A6A6C1V8</accession>
<dbReference type="AlphaFoldDB" id="A0A6A6C1V8"/>
<dbReference type="InterPro" id="IPR029058">
    <property type="entry name" value="AB_hydrolase_fold"/>
</dbReference>
<dbReference type="PIRSF" id="PIRSF005539">
    <property type="entry name" value="Pept_S33_TRI_F1"/>
    <property type="match status" value="1"/>
</dbReference>
<dbReference type="Gene3D" id="3.40.50.1820">
    <property type="entry name" value="alpha/beta hydrolase"/>
    <property type="match status" value="1"/>
</dbReference>
<dbReference type="InterPro" id="IPR000073">
    <property type="entry name" value="AB_hydrolase_1"/>
</dbReference>
<dbReference type="EMBL" id="ML993622">
    <property type="protein sequence ID" value="KAF2161001.1"/>
    <property type="molecule type" value="Genomic_DNA"/>
</dbReference>
<dbReference type="SUPFAM" id="SSF53474">
    <property type="entry name" value="alpha/beta-Hydrolases"/>
    <property type="match status" value="1"/>
</dbReference>
<dbReference type="PANTHER" id="PTHR43194:SF2">
    <property type="entry name" value="PEROXISOMAL MEMBRANE PROTEIN LPX1"/>
    <property type="match status" value="1"/>
</dbReference>
<dbReference type="GeneID" id="54564039"/>
<comment type="similarity">
    <text evidence="1">Belongs to the peptidase S33 family.</text>
</comment>
<gene>
    <name evidence="4" type="ORF">M409DRAFT_37628</name>
</gene>
<dbReference type="InterPro" id="IPR050228">
    <property type="entry name" value="Carboxylesterase_BioH"/>
</dbReference>
<keyword evidence="5" id="KW-1185">Reference proteome</keyword>
<dbReference type="Pfam" id="PF00561">
    <property type="entry name" value="Abhydrolase_1"/>
    <property type="match status" value="1"/>
</dbReference>
<evidence type="ECO:0000259" key="3">
    <source>
        <dbReference type="Pfam" id="PF00561"/>
    </source>
</evidence>
<reference evidence="4" key="1">
    <citation type="journal article" date="2020" name="Stud. Mycol.">
        <title>101 Dothideomycetes genomes: a test case for predicting lifestyles and emergence of pathogens.</title>
        <authorList>
            <person name="Haridas S."/>
            <person name="Albert R."/>
            <person name="Binder M."/>
            <person name="Bloem J."/>
            <person name="Labutti K."/>
            <person name="Salamov A."/>
            <person name="Andreopoulos B."/>
            <person name="Baker S."/>
            <person name="Barry K."/>
            <person name="Bills G."/>
            <person name="Bluhm B."/>
            <person name="Cannon C."/>
            <person name="Castanera R."/>
            <person name="Culley D."/>
            <person name="Daum C."/>
            <person name="Ezra D."/>
            <person name="Gonzalez J."/>
            <person name="Henrissat B."/>
            <person name="Kuo A."/>
            <person name="Liang C."/>
            <person name="Lipzen A."/>
            <person name="Lutzoni F."/>
            <person name="Magnuson J."/>
            <person name="Mondo S."/>
            <person name="Nolan M."/>
            <person name="Ohm R."/>
            <person name="Pangilinan J."/>
            <person name="Park H.-J."/>
            <person name="Ramirez L."/>
            <person name="Alfaro M."/>
            <person name="Sun H."/>
            <person name="Tritt A."/>
            <person name="Yoshinaga Y."/>
            <person name="Zwiers L.-H."/>
            <person name="Turgeon B."/>
            <person name="Goodwin S."/>
            <person name="Spatafora J."/>
            <person name="Crous P."/>
            <person name="Grigoriev I."/>
        </authorList>
    </citation>
    <scope>NUCLEOTIDE SEQUENCE</scope>
    <source>
        <strain evidence="4">ATCC 36951</strain>
    </source>
</reference>
<dbReference type="RefSeq" id="XP_033661890.1">
    <property type="nucleotide sequence ID" value="XM_033810767.1"/>
</dbReference>
<dbReference type="Proteomes" id="UP000799537">
    <property type="component" value="Unassembled WGS sequence"/>
</dbReference>
<dbReference type="PANTHER" id="PTHR43194">
    <property type="entry name" value="HYDROLASE ALPHA/BETA FOLD FAMILY"/>
    <property type="match status" value="1"/>
</dbReference>
<feature type="domain" description="AB hydrolase-1" evidence="3">
    <location>
        <begin position="37"/>
        <end position="296"/>
    </location>
</feature>
<name>A0A6A6C1V8_ZASCE</name>
<dbReference type="OrthoDB" id="190201at2759"/>
<dbReference type="GO" id="GO:0008233">
    <property type="term" value="F:peptidase activity"/>
    <property type="evidence" value="ECO:0007669"/>
    <property type="project" value="InterPro"/>
</dbReference>
<dbReference type="InterPro" id="IPR002410">
    <property type="entry name" value="Peptidase_S33"/>
</dbReference>
<dbReference type="InterPro" id="IPR005945">
    <property type="entry name" value="Pro_imino_pep"/>
</dbReference>